<sequence length="654" mass="73927">MHPKSGCSVTNLNSYRKEYYNAQKPFINNMKSFNDVNVMDRFGNRFNQAQNFNRNQTFNDNSKIKSRSYTKGNTKSSPDSNENGHKSQVSTLMPFVKNFYIPHPNVLNRSDDEVNEYRELMEITVNGNDVPSPNQSFEESNFPPDVMAIIKKQGFSEPTAIQAQGWPIALSGRDMVGIAQTGSGKTLAYALPATVHISHQKPLARGEGPIALVLAPTRELAQQIQSVARDFGCSIRNTCIFGGAPKGPQARDLERGVEIVIATPGRLIDFLDKGTTNLRRCTYLVLDEADRMLDMGFEPQIRKIIQQIRPDRQVLMWSATWPKEVQALAEDFLHDYIQINIGSLSLAANHNIRQHVEVMEDTEKEGKLVSLLRNIGVDRSSKILIFVETKKKVDDIAKVVKREGFPAICMHGDKSQQERDFVLNEFRRGKCAVLVATDVAARGLDVEDIKYVINYDYPNSSEDYVHRIGRTGRSSQMGTAYTFFTPQNARQAKGLVAVLEEASQPVNPKVFELIASTKNTLTGRQKWNNRQREMNGGQRIINNLQQNSAQSDEFKRSNKPRSYFNSGGNNMKTQGYNGYQHKTNGTTPHYNGGGGYQKNHNNFRFVQHYYNTNGRHVQGIMSCVMRLLHFELCYLKELTSVFLSNAKLYSKSFS</sequence>
<feature type="region of interest" description="Disordered" evidence="9">
    <location>
        <begin position="49"/>
        <end position="88"/>
    </location>
</feature>
<keyword evidence="4 8" id="KW-0347">Helicase</keyword>
<evidence type="ECO:0000259" key="10">
    <source>
        <dbReference type="PROSITE" id="PS51192"/>
    </source>
</evidence>
<dbReference type="InterPro" id="IPR014001">
    <property type="entry name" value="Helicase_ATP-bd"/>
</dbReference>
<dbReference type="SUPFAM" id="SSF52540">
    <property type="entry name" value="P-loop containing nucleoside triphosphate hydrolases"/>
    <property type="match status" value="1"/>
</dbReference>
<evidence type="ECO:0000256" key="1">
    <source>
        <dbReference type="ARBA" id="ARBA00012552"/>
    </source>
</evidence>
<dbReference type="PANTHER" id="PTHR47958">
    <property type="entry name" value="ATP-DEPENDENT RNA HELICASE DBP3"/>
    <property type="match status" value="1"/>
</dbReference>
<dbReference type="Pfam" id="PF00271">
    <property type="entry name" value="Helicase_C"/>
    <property type="match status" value="1"/>
</dbReference>
<feature type="short sequence motif" description="Q motif" evidence="7">
    <location>
        <begin position="135"/>
        <end position="163"/>
    </location>
</feature>
<evidence type="ECO:0000256" key="7">
    <source>
        <dbReference type="PROSITE-ProRule" id="PRU00552"/>
    </source>
</evidence>
<dbReference type="InterPro" id="IPR000629">
    <property type="entry name" value="RNA-helicase_DEAD-box_CS"/>
</dbReference>
<dbReference type="InterPro" id="IPR011545">
    <property type="entry name" value="DEAD/DEAH_box_helicase_dom"/>
</dbReference>
<dbReference type="PROSITE" id="PS51195">
    <property type="entry name" value="Q_MOTIF"/>
    <property type="match status" value="1"/>
</dbReference>
<accession>A0AAW2HMN7</accession>
<feature type="domain" description="Helicase ATP-binding" evidence="10">
    <location>
        <begin position="166"/>
        <end position="339"/>
    </location>
</feature>
<dbReference type="SMART" id="SM00487">
    <property type="entry name" value="DEXDc"/>
    <property type="match status" value="1"/>
</dbReference>
<organism evidence="13">
    <name type="scientific">Menopon gallinae</name>
    <name type="common">poultry shaft louse</name>
    <dbReference type="NCBI Taxonomy" id="328185"/>
    <lineage>
        <taxon>Eukaryota</taxon>
        <taxon>Metazoa</taxon>
        <taxon>Ecdysozoa</taxon>
        <taxon>Arthropoda</taxon>
        <taxon>Hexapoda</taxon>
        <taxon>Insecta</taxon>
        <taxon>Pterygota</taxon>
        <taxon>Neoptera</taxon>
        <taxon>Paraneoptera</taxon>
        <taxon>Psocodea</taxon>
        <taxon>Troctomorpha</taxon>
        <taxon>Phthiraptera</taxon>
        <taxon>Amblycera</taxon>
        <taxon>Menoponidae</taxon>
        <taxon>Menopon</taxon>
    </lineage>
</organism>
<dbReference type="GO" id="GO:0003676">
    <property type="term" value="F:nucleic acid binding"/>
    <property type="evidence" value="ECO:0007669"/>
    <property type="project" value="InterPro"/>
</dbReference>
<dbReference type="EC" id="3.6.4.13" evidence="1"/>
<dbReference type="Gene3D" id="3.40.50.300">
    <property type="entry name" value="P-loop containing nucleotide triphosphate hydrolases"/>
    <property type="match status" value="2"/>
</dbReference>
<dbReference type="GO" id="GO:0003724">
    <property type="term" value="F:RNA helicase activity"/>
    <property type="evidence" value="ECO:0007669"/>
    <property type="project" value="UniProtKB-EC"/>
</dbReference>
<dbReference type="InterPro" id="IPR027417">
    <property type="entry name" value="P-loop_NTPase"/>
</dbReference>
<feature type="region of interest" description="Disordered" evidence="9">
    <location>
        <begin position="548"/>
        <end position="570"/>
    </location>
</feature>
<evidence type="ECO:0000256" key="4">
    <source>
        <dbReference type="ARBA" id="ARBA00022806"/>
    </source>
</evidence>
<dbReference type="EMBL" id="JARGDH010000004">
    <property type="protein sequence ID" value="KAL0271235.1"/>
    <property type="molecule type" value="Genomic_DNA"/>
</dbReference>
<keyword evidence="5 8" id="KW-0067">ATP-binding</keyword>
<evidence type="ECO:0000259" key="12">
    <source>
        <dbReference type="PROSITE" id="PS51195"/>
    </source>
</evidence>
<evidence type="ECO:0000313" key="13">
    <source>
        <dbReference type="EMBL" id="KAL0271235.1"/>
    </source>
</evidence>
<gene>
    <name evidence="13" type="ORF">PYX00_008395</name>
</gene>
<dbReference type="PROSITE" id="PS51192">
    <property type="entry name" value="HELICASE_ATP_BIND_1"/>
    <property type="match status" value="1"/>
</dbReference>
<evidence type="ECO:0000256" key="9">
    <source>
        <dbReference type="SAM" id="MobiDB-lite"/>
    </source>
</evidence>
<evidence type="ECO:0000256" key="2">
    <source>
        <dbReference type="ARBA" id="ARBA00022741"/>
    </source>
</evidence>
<evidence type="ECO:0000256" key="8">
    <source>
        <dbReference type="RuleBase" id="RU000492"/>
    </source>
</evidence>
<feature type="compositionally biased region" description="Polar residues" evidence="9">
    <location>
        <begin position="67"/>
        <end position="88"/>
    </location>
</feature>
<dbReference type="FunFam" id="3.40.50.300:FF:000008">
    <property type="entry name" value="ATP-dependent RNA helicase RhlB"/>
    <property type="match status" value="1"/>
</dbReference>
<comment type="catalytic activity">
    <reaction evidence="6">
        <text>ATP + H2O = ADP + phosphate + H(+)</text>
        <dbReference type="Rhea" id="RHEA:13065"/>
        <dbReference type="ChEBI" id="CHEBI:15377"/>
        <dbReference type="ChEBI" id="CHEBI:15378"/>
        <dbReference type="ChEBI" id="CHEBI:30616"/>
        <dbReference type="ChEBI" id="CHEBI:43474"/>
        <dbReference type="ChEBI" id="CHEBI:456216"/>
        <dbReference type="EC" id="3.6.4.13"/>
    </reaction>
</comment>
<dbReference type="CDD" id="cd18787">
    <property type="entry name" value="SF2_C_DEAD"/>
    <property type="match status" value="1"/>
</dbReference>
<feature type="compositionally biased region" description="Low complexity" evidence="9">
    <location>
        <begin position="49"/>
        <end position="59"/>
    </location>
</feature>
<dbReference type="PROSITE" id="PS00039">
    <property type="entry name" value="DEAD_ATP_HELICASE"/>
    <property type="match status" value="1"/>
</dbReference>
<name>A0AAW2HMN7_9NEOP</name>
<keyword evidence="2 8" id="KW-0547">Nucleotide-binding</keyword>
<dbReference type="GO" id="GO:0005524">
    <property type="term" value="F:ATP binding"/>
    <property type="evidence" value="ECO:0007669"/>
    <property type="project" value="UniProtKB-KW"/>
</dbReference>
<dbReference type="InterPro" id="IPR001650">
    <property type="entry name" value="Helicase_C-like"/>
</dbReference>
<comment type="caution">
    <text evidence="13">The sequence shown here is derived from an EMBL/GenBank/DDBJ whole genome shotgun (WGS) entry which is preliminary data.</text>
</comment>
<dbReference type="GO" id="GO:0031047">
    <property type="term" value="P:regulatory ncRNA-mediated gene silencing"/>
    <property type="evidence" value="ECO:0007669"/>
    <property type="project" value="UniProtKB-ARBA"/>
</dbReference>
<evidence type="ECO:0000256" key="5">
    <source>
        <dbReference type="ARBA" id="ARBA00022840"/>
    </source>
</evidence>
<feature type="domain" description="DEAD-box RNA helicase Q" evidence="12">
    <location>
        <begin position="135"/>
        <end position="163"/>
    </location>
</feature>
<dbReference type="InterPro" id="IPR014014">
    <property type="entry name" value="RNA_helicase_DEAD_Q_motif"/>
</dbReference>
<evidence type="ECO:0000256" key="6">
    <source>
        <dbReference type="ARBA" id="ARBA00047984"/>
    </source>
</evidence>
<dbReference type="PROSITE" id="PS51194">
    <property type="entry name" value="HELICASE_CTER"/>
    <property type="match status" value="1"/>
</dbReference>
<evidence type="ECO:0000259" key="11">
    <source>
        <dbReference type="PROSITE" id="PS51194"/>
    </source>
</evidence>
<dbReference type="SMART" id="SM00490">
    <property type="entry name" value="HELICc"/>
    <property type="match status" value="1"/>
</dbReference>
<comment type="similarity">
    <text evidence="8">Belongs to the DEAD box helicase family.</text>
</comment>
<dbReference type="AlphaFoldDB" id="A0AAW2HMN7"/>
<dbReference type="CDD" id="cd17966">
    <property type="entry name" value="DEADc_DDX5_DDX17"/>
    <property type="match status" value="1"/>
</dbReference>
<protein>
    <recommendedName>
        <fullName evidence="1">RNA helicase</fullName>
        <ecNumber evidence="1">3.6.4.13</ecNumber>
    </recommendedName>
</protein>
<evidence type="ECO:0000256" key="3">
    <source>
        <dbReference type="ARBA" id="ARBA00022801"/>
    </source>
</evidence>
<keyword evidence="3 8" id="KW-0378">Hydrolase</keyword>
<feature type="domain" description="Helicase C-terminal" evidence="11">
    <location>
        <begin position="367"/>
        <end position="514"/>
    </location>
</feature>
<dbReference type="Pfam" id="PF00270">
    <property type="entry name" value="DEAD"/>
    <property type="match status" value="1"/>
</dbReference>
<dbReference type="GO" id="GO:0016787">
    <property type="term" value="F:hydrolase activity"/>
    <property type="evidence" value="ECO:0007669"/>
    <property type="project" value="UniProtKB-KW"/>
</dbReference>
<reference evidence="13" key="1">
    <citation type="journal article" date="2024" name="Gigascience">
        <title>Chromosome-level genome of the poultry shaft louse Menopon gallinae provides insight into the host-switching and adaptive evolution of parasitic lice.</title>
        <authorList>
            <person name="Xu Y."/>
            <person name="Ma L."/>
            <person name="Liu S."/>
            <person name="Liang Y."/>
            <person name="Liu Q."/>
            <person name="He Z."/>
            <person name="Tian L."/>
            <person name="Duan Y."/>
            <person name="Cai W."/>
            <person name="Li H."/>
            <person name="Song F."/>
        </authorList>
    </citation>
    <scope>NUCLEOTIDE SEQUENCE</scope>
    <source>
        <strain evidence="13">Cailab_2023a</strain>
    </source>
</reference>
<proteinExistence type="inferred from homology"/>
<dbReference type="FunFam" id="3.40.50.300:FF:000079">
    <property type="entry name" value="probable ATP-dependent RNA helicase DDX17"/>
    <property type="match status" value="1"/>
</dbReference>